<dbReference type="SUPFAM" id="SSF52151">
    <property type="entry name" value="FabD/lysophospholipase-like"/>
    <property type="match status" value="1"/>
</dbReference>
<dbReference type="Pfam" id="PF08659">
    <property type="entry name" value="KR"/>
    <property type="match status" value="1"/>
</dbReference>
<evidence type="ECO:0000256" key="3">
    <source>
        <dbReference type="ARBA" id="ARBA00022553"/>
    </source>
</evidence>
<dbReference type="Gene3D" id="3.30.70.3290">
    <property type="match status" value="1"/>
</dbReference>
<feature type="compositionally biased region" description="Basic and acidic residues" evidence="9">
    <location>
        <begin position="1448"/>
        <end position="1468"/>
    </location>
</feature>
<dbReference type="InterPro" id="IPR057326">
    <property type="entry name" value="KR_dom"/>
</dbReference>
<dbReference type="InterPro" id="IPR050091">
    <property type="entry name" value="PKS_NRPS_Biosynth_Enz"/>
</dbReference>
<dbReference type="InterPro" id="IPR001227">
    <property type="entry name" value="Ac_transferase_dom_sf"/>
</dbReference>
<feature type="domain" description="Carrier" evidence="10">
    <location>
        <begin position="1315"/>
        <end position="1392"/>
    </location>
</feature>
<keyword evidence="6" id="KW-0511">Multifunctional enzyme</keyword>
<dbReference type="InterPro" id="IPR006162">
    <property type="entry name" value="Ppantetheine_attach_site"/>
</dbReference>
<dbReference type="InterPro" id="IPR009081">
    <property type="entry name" value="PP-bd_ACP"/>
</dbReference>
<dbReference type="Gene3D" id="3.10.129.110">
    <property type="entry name" value="Polyketide synthase dehydratase"/>
    <property type="match status" value="1"/>
</dbReference>
<dbReference type="SUPFAM" id="SSF51735">
    <property type="entry name" value="NAD(P)-binding Rossmann-fold domains"/>
    <property type="match status" value="2"/>
</dbReference>
<evidence type="ECO:0000256" key="5">
    <source>
        <dbReference type="ARBA" id="ARBA00023194"/>
    </source>
</evidence>
<organism evidence="12 13">
    <name type="scientific">Streptomyces dioscori</name>
    <dbReference type="NCBI Taxonomy" id="2109333"/>
    <lineage>
        <taxon>Bacteria</taxon>
        <taxon>Bacillati</taxon>
        <taxon>Actinomycetota</taxon>
        <taxon>Actinomycetes</taxon>
        <taxon>Kitasatosporales</taxon>
        <taxon>Streptomycetaceae</taxon>
        <taxon>Streptomyces</taxon>
        <taxon>Streptomyces aurantiacus group</taxon>
    </lineage>
</organism>
<dbReference type="InterPro" id="IPR013968">
    <property type="entry name" value="PKS_KR"/>
</dbReference>
<dbReference type="SUPFAM" id="SSF55048">
    <property type="entry name" value="Probable ACP-binding domain of malonyl-CoA ACP transacylase"/>
    <property type="match status" value="1"/>
</dbReference>
<dbReference type="InterPro" id="IPR049552">
    <property type="entry name" value="PKS_DH_N"/>
</dbReference>
<dbReference type="CDD" id="cd08956">
    <property type="entry name" value="KR_3_FAS_SDR_x"/>
    <property type="match status" value="1"/>
</dbReference>
<dbReference type="InterPro" id="IPR032821">
    <property type="entry name" value="PKS_assoc"/>
</dbReference>
<protein>
    <submittedName>
        <fullName evidence="12">3-ketoacyl-ACP reductase</fullName>
    </submittedName>
</protein>
<dbReference type="InterPro" id="IPR020806">
    <property type="entry name" value="PKS_PP-bd"/>
</dbReference>
<dbReference type="Gene3D" id="3.40.50.720">
    <property type="entry name" value="NAD(P)-binding Rossmann-like Domain"/>
    <property type="match status" value="1"/>
</dbReference>
<evidence type="ECO:0000313" key="12">
    <source>
        <dbReference type="EMBL" id="PSM40183.1"/>
    </source>
</evidence>
<feature type="active site" description="Proton acceptor; for dehydratase activity" evidence="8">
    <location>
        <position position="550"/>
    </location>
</feature>
<dbReference type="InterPro" id="IPR020807">
    <property type="entry name" value="PKS_DH"/>
</dbReference>
<comment type="caution">
    <text evidence="12">The sequence shown here is derived from an EMBL/GenBank/DDBJ whole genome shotgun (WGS) entry which is preliminary data.</text>
</comment>
<dbReference type="SMART" id="SM00822">
    <property type="entry name" value="PKS_KR"/>
    <property type="match status" value="1"/>
</dbReference>
<dbReference type="SMART" id="SM00823">
    <property type="entry name" value="PKS_PP"/>
    <property type="match status" value="1"/>
</dbReference>
<dbReference type="PANTHER" id="PTHR43775">
    <property type="entry name" value="FATTY ACID SYNTHASE"/>
    <property type="match status" value="1"/>
</dbReference>
<feature type="compositionally biased region" description="Basic and acidic residues" evidence="9">
    <location>
        <begin position="182"/>
        <end position="198"/>
    </location>
</feature>
<evidence type="ECO:0000256" key="8">
    <source>
        <dbReference type="PROSITE-ProRule" id="PRU01363"/>
    </source>
</evidence>
<dbReference type="RefSeq" id="WP_159074312.1">
    <property type="nucleotide sequence ID" value="NZ_KZ679048.1"/>
</dbReference>
<dbReference type="InterPro" id="IPR036736">
    <property type="entry name" value="ACP-like_sf"/>
</dbReference>
<dbReference type="SUPFAM" id="SSF47336">
    <property type="entry name" value="ACP-like"/>
    <property type="match status" value="1"/>
</dbReference>
<dbReference type="PROSITE" id="PS00012">
    <property type="entry name" value="PHOSPHOPANTETHEINE"/>
    <property type="match status" value="1"/>
</dbReference>
<dbReference type="InterPro" id="IPR036291">
    <property type="entry name" value="NAD(P)-bd_dom_sf"/>
</dbReference>
<sequence>RAGISSFGISGTNAHVIIEAAEPAPRPDSGPASAPVAGGTVPWVLAGSTPEALRAQAVRLRERLDDLGTRDPAAVGHALATSRAALEHRAVLVGSGHEDLARELDALVRQDPPPGALQGPAAGGGLAFLFTGQGAQRPGMGRELYERFAAFAEAFDAVAALLDKQLERPLREVLWAEPEPAEPARDGSARDGSEPDEPRLLDETVWTQAGLFAVEVALFRLLESWDVRPDYLLGHSIGEIAAAHVAGVLSLQDATTLVAARGRLMQALPRTGAMVAVRAAEAEVVPLLGDGVAIAAVNGPSSVVISGETDAVLDTAARLAADGVRTTRLRVSHAFHSPLMEPMLDDFRRVAETLTYHRPHLPVVSNLTGGITDQGSADHWVRHVRAPVRFADGVRFLSGLGVTTFVETGPDAVLSALGRECVDSGGSGSDGESDGSGGVAFIPLLRRDRPEEHELVSGVAAVHARGAHVDWDAFFAGRPRDASIDLPTYAFQRRRFWLDAGDPAPGDVGLAGLEPVDHPILRAALDTPDSGRVVLTGRLAADVRTWLADHAVLGSVLLPGTAFVDLVLTAGTHVGCGTLTELTLEAPLVLPDRGAVAVRVTVDEPDGARARTVAVHARPEGEPDLPWTRHATGVLGAEAEEPAFDFTAWPPAGADALDVTGAYELLAARGYGYGPAFRGLRAAWRRGDEVFADIALPDAARDDAARFGLHPALLDAALHVDALDDDGATSVPFSWEGVTLHATGASALRVRTRPATDGDGTSILLADESGRPVATVRSLVTRPLSADRLTSTRRGPLFHVGWTPLPPGPADTAGRFAVVGTGRIGPLAPWYDDAPRYADLAALADAAAPVPELVLFRCPAPSRDGHVPLGVRATTTAVLEVLQGWLADERFADSRLVVVTGGAVDTGDGRIDVRQAPVWGLVRAAQTENPGRFTLLDLDLDLDLDPGLGLGPDLNLAPGLNPDLAPGLNPDLAPGLNPDLAPGLAPDLGAGGSGGVAPSLPVTEPEVAVRGGRALVPRLAKTAGPAAPTVWDPDGTVLVTGGTGGLGALVARHLVTEHGVRRLVLAGRRGPAAPGAAALAAELTALGAETVVAACDTADRDALAALLAAIPADRPLTAVLHLAGVLDDGLIGSLTPARLDGVLRAKADAAWNLHELTLEADLSAFVLFSSVSGLMMGAGQGNYAAANTFLDALAVHRRSLGLPAMSLAWGLWDESAGMGGRLGEADRGRVRASGVPPLSPAEGLALFDDALAARETLPVPVRLDTAALRATRDGLPALLRGLVPSAPASPAGPARPAAVGPSLGQRLTALAGEDERESLLLDLVRAEVAAVRHDDPSAIDPGAPFTALGLDSLASIELRNRLGAASGLRLPATLTFDHPTPAALARFLLAELLPEGAPSAPDEDSVRSALATIPLARLRESGLLDTLLRLTETVPPHSAIASLPRRAPARDDDRTEETRSEEVRAEEVRAEEIRGMGVEDLLRAARRTTPT</sequence>
<feature type="region of interest" description="Disordered" evidence="9">
    <location>
        <begin position="1439"/>
        <end position="1468"/>
    </location>
</feature>
<dbReference type="Proteomes" id="UP000240429">
    <property type="component" value="Unassembled WGS sequence"/>
</dbReference>
<evidence type="ECO:0000256" key="6">
    <source>
        <dbReference type="ARBA" id="ARBA00023268"/>
    </source>
</evidence>
<feature type="active site" description="Proton donor; for dehydratase activity" evidence="8">
    <location>
        <position position="715"/>
    </location>
</feature>
<dbReference type="Pfam" id="PF22953">
    <property type="entry name" value="SpnB_Rossmann"/>
    <property type="match status" value="1"/>
</dbReference>
<dbReference type="PANTHER" id="PTHR43775:SF51">
    <property type="entry name" value="INACTIVE PHENOLPHTHIOCEROL SYNTHESIS POLYKETIDE SYNTHASE TYPE I PKS1-RELATED"/>
    <property type="match status" value="1"/>
</dbReference>
<feature type="domain" description="PKS/mFAS DH" evidence="11">
    <location>
        <begin position="518"/>
        <end position="790"/>
    </location>
</feature>
<feature type="region of interest" description="Disordered" evidence="9">
    <location>
        <begin position="175"/>
        <end position="198"/>
    </location>
</feature>
<feature type="region of interest" description="C-terminal hotdog fold" evidence="8">
    <location>
        <begin position="654"/>
        <end position="790"/>
    </location>
</feature>
<dbReference type="SMART" id="SM01294">
    <property type="entry name" value="PKS_PP_betabranch"/>
    <property type="match status" value="1"/>
</dbReference>
<dbReference type="InterPro" id="IPR014043">
    <property type="entry name" value="Acyl_transferase_dom"/>
</dbReference>
<dbReference type="SMART" id="SM00826">
    <property type="entry name" value="PKS_DH"/>
    <property type="match status" value="1"/>
</dbReference>
<evidence type="ECO:0000256" key="7">
    <source>
        <dbReference type="ARBA" id="ARBA00023315"/>
    </source>
</evidence>
<feature type="region of interest" description="N-terminal hotdog fold" evidence="8">
    <location>
        <begin position="518"/>
        <end position="642"/>
    </location>
</feature>
<dbReference type="OrthoDB" id="9778690at2"/>
<evidence type="ECO:0000259" key="11">
    <source>
        <dbReference type="PROSITE" id="PS52019"/>
    </source>
</evidence>
<dbReference type="Pfam" id="PF00550">
    <property type="entry name" value="PP-binding"/>
    <property type="match status" value="1"/>
</dbReference>
<comment type="pathway">
    <text evidence="1">Antibiotic biosynthesis.</text>
</comment>
<dbReference type="PROSITE" id="PS50075">
    <property type="entry name" value="CARRIER"/>
    <property type="match status" value="1"/>
</dbReference>
<dbReference type="Pfam" id="PF00698">
    <property type="entry name" value="Acyl_transf_1"/>
    <property type="match status" value="1"/>
</dbReference>
<keyword evidence="13" id="KW-1185">Reference proteome</keyword>
<dbReference type="GO" id="GO:0004312">
    <property type="term" value="F:fatty acid synthase activity"/>
    <property type="evidence" value="ECO:0007669"/>
    <property type="project" value="TreeGrafter"/>
</dbReference>
<evidence type="ECO:0000259" key="10">
    <source>
        <dbReference type="PROSITE" id="PS50075"/>
    </source>
</evidence>
<dbReference type="GO" id="GO:0006633">
    <property type="term" value="P:fatty acid biosynthetic process"/>
    <property type="evidence" value="ECO:0007669"/>
    <property type="project" value="TreeGrafter"/>
</dbReference>
<dbReference type="Gene3D" id="1.10.1200.10">
    <property type="entry name" value="ACP-like"/>
    <property type="match status" value="1"/>
</dbReference>
<dbReference type="Pfam" id="PF21089">
    <property type="entry name" value="PKS_DH_N"/>
    <property type="match status" value="1"/>
</dbReference>
<dbReference type="InterPro" id="IPR042104">
    <property type="entry name" value="PKS_dehydratase_sf"/>
</dbReference>
<dbReference type="PROSITE" id="PS52019">
    <property type="entry name" value="PKS_MFAS_DH"/>
    <property type="match status" value="1"/>
</dbReference>
<dbReference type="Pfam" id="PF16197">
    <property type="entry name" value="KAsynt_C_assoc"/>
    <property type="match status" value="1"/>
</dbReference>
<evidence type="ECO:0000256" key="2">
    <source>
        <dbReference type="ARBA" id="ARBA00022450"/>
    </source>
</evidence>
<dbReference type="EMBL" id="PYBJ01000019">
    <property type="protein sequence ID" value="PSM40183.1"/>
    <property type="molecule type" value="Genomic_DNA"/>
</dbReference>
<dbReference type="InterPro" id="IPR049900">
    <property type="entry name" value="PKS_mFAS_DH"/>
</dbReference>
<keyword evidence="5" id="KW-0045">Antibiotic biosynthesis</keyword>
<keyword evidence="2" id="KW-0596">Phosphopantetheine</keyword>
<keyword evidence="7" id="KW-0012">Acyltransferase</keyword>
<feature type="non-terminal residue" evidence="12">
    <location>
        <position position="1"/>
    </location>
</feature>
<dbReference type="InterPro" id="IPR055123">
    <property type="entry name" value="SpnB-like_Rossmann"/>
</dbReference>
<evidence type="ECO:0000256" key="4">
    <source>
        <dbReference type="ARBA" id="ARBA00022679"/>
    </source>
</evidence>
<dbReference type="Pfam" id="PF14765">
    <property type="entry name" value="PS-DH"/>
    <property type="match status" value="1"/>
</dbReference>
<dbReference type="GO" id="GO:0031177">
    <property type="term" value="F:phosphopantetheine binding"/>
    <property type="evidence" value="ECO:0007669"/>
    <property type="project" value="InterPro"/>
</dbReference>
<dbReference type="Gene3D" id="3.40.366.10">
    <property type="entry name" value="Malonyl-Coenzyme A Acyl Carrier Protein, domain 2"/>
    <property type="match status" value="1"/>
</dbReference>
<dbReference type="GO" id="GO:0017000">
    <property type="term" value="P:antibiotic biosynthetic process"/>
    <property type="evidence" value="ECO:0007669"/>
    <property type="project" value="UniProtKB-KW"/>
</dbReference>
<dbReference type="SMART" id="SM00827">
    <property type="entry name" value="PKS_AT"/>
    <property type="match status" value="1"/>
</dbReference>
<reference evidence="12 13" key="1">
    <citation type="submission" date="2018-03" db="EMBL/GenBank/DDBJ databases">
        <title>Streptomyces dioscori sp. nov., a novel endophytic actinobacterium isolated from bulbil of Dioscorea bulbifera L.</title>
        <authorList>
            <person name="Zhikuan W."/>
        </authorList>
    </citation>
    <scope>NUCLEOTIDE SEQUENCE [LARGE SCALE GENOMIC DNA]</scope>
    <source>
        <strain evidence="12 13">A217</strain>
    </source>
</reference>
<dbReference type="InterPro" id="IPR049551">
    <property type="entry name" value="PKS_DH_C"/>
</dbReference>
<dbReference type="InterPro" id="IPR016036">
    <property type="entry name" value="Malonyl_transacylase_ACP-bd"/>
</dbReference>
<dbReference type="FunFam" id="3.40.366.10:FF:000002">
    <property type="entry name" value="Probable polyketide synthase 2"/>
    <property type="match status" value="1"/>
</dbReference>
<accession>A0A2P8Q1R5</accession>
<keyword evidence="4" id="KW-0808">Transferase</keyword>
<evidence type="ECO:0000256" key="9">
    <source>
        <dbReference type="SAM" id="MobiDB-lite"/>
    </source>
</evidence>
<name>A0A2P8Q1R5_9ACTN</name>
<gene>
    <name evidence="12" type="ORF">C6Y14_25965</name>
</gene>
<feature type="region of interest" description="Disordered" evidence="9">
    <location>
        <begin position="968"/>
        <end position="999"/>
    </location>
</feature>
<evidence type="ECO:0000313" key="13">
    <source>
        <dbReference type="Proteomes" id="UP000240429"/>
    </source>
</evidence>
<keyword evidence="3" id="KW-0597">Phosphoprotein</keyword>
<evidence type="ECO:0000256" key="1">
    <source>
        <dbReference type="ARBA" id="ARBA00004792"/>
    </source>
</evidence>
<feature type="compositionally biased region" description="Low complexity" evidence="9">
    <location>
        <begin position="968"/>
        <end position="988"/>
    </location>
</feature>
<proteinExistence type="predicted"/>
<dbReference type="InterPro" id="IPR016035">
    <property type="entry name" value="Acyl_Trfase/lysoPLipase"/>
</dbReference>